<keyword evidence="2" id="KW-1185">Reference proteome</keyword>
<organism evidence="1 2">
    <name type="scientific">Paramuricea clavata</name>
    <name type="common">Red gorgonian</name>
    <name type="synonym">Violescent sea-whip</name>
    <dbReference type="NCBI Taxonomy" id="317549"/>
    <lineage>
        <taxon>Eukaryota</taxon>
        <taxon>Metazoa</taxon>
        <taxon>Cnidaria</taxon>
        <taxon>Anthozoa</taxon>
        <taxon>Octocorallia</taxon>
        <taxon>Malacalcyonacea</taxon>
        <taxon>Plexauridae</taxon>
        <taxon>Paramuricea</taxon>
    </lineage>
</organism>
<evidence type="ECO:0000313" key="2">
    <source>
        <dbReference type="Proteomes" id="UP001152795"/>
    </source>
</evidence>
<dbReference type="OrthoDB" id="10068389at2759"/>
<dbReference type="AlphaFoldDB" id="A0A7D9DQU1"/>
<proteinExistence type="predicted"/>
<dbReference type="Gene3D" id="3.60.10.10">
    <property type="entry name" value="Endonuclease/exonuclease/phosphatase"/>
    <property type="match status" value="1"/>
</dbReference>
<gene>
    <name evidence="1" type="ORF">PACLA_8A036572</name>
</gene>
<dbReference type="SUPFAM" id="SSF56219">
    <property type="entry name" value="DNase I-like"/>
    <property type="match status" value="1"/>
</dbReference>
<dbReference type="GO" id="GO:0003824">
    <property type="term" value="F:catalytic activity"/>
    <property type="evidence" value="ECO:0007669"/>
    <property type="project" value="InterPro"/>
</dbReference>
<dbReference type="InterPro" id="IPR036691">
    <property type="entry name" value="Endo/exonu/phosph_ase_sf"/>
</dbReference>
<accession>A0A7D9DQU1</accession>
<dbReference type="Proteomes" id="UP001152795">
    <property type="component" value="Unassembled WGS sequence"/>
</dbReference>
<dbReference type="Pfam" id="PF14529">
    <property type="entry name" value="Exo_endo_phos_2"/>
    <property type="match status" value="1"/>
</dbReference>
<evidence type="ECO:0000313" key="1">
    <source>
        <dbReference type="EMBL" id="CAB3991734.1"/>
    </source>
</evidence>
<comment type="caution">
    <text evidence="1">The sequence shown here is derived from an EMBL/GenBank/DDBJ whole genome shotgun (WGS) entry which is preliminary data.</text>
</comment>
<dbReference type="EMBL" id="CACRXK020001908">
    <property type="protein sequence ID" value="CAB3991734.1"/>
    <property type="molecule type" value="Genomic_DNA"/>
</dbReference>
<dbReference type="PANTHER" id="PTHR33776:SF4">
    <property type="entry name" value="ENDONUCLEASE_EXONUCLEASE_PHOSPHATASE DOMAIN-CONTAINING PROTEIN"/>
    <property type="match status" value="1"/>
</dbReference>
<protein>
    <submittedName>
        <fullName evidence="1">Uncharacterized protein</fullName>
    </submittedName>
</protein>
<reference evidence="1" key="1">
    <citation type="submission" date="2020-04" db="EMBL/GenBank/DDBJ databases">
        <authorList>
            <person name="Alioto T."/>
            <person name="Alioto T."/>
            <person name="Gomez Garrido J."/>
        </authorList>
    </citation>
    <scope>NUCLEOTIDE SEQUENCE</scope>
    <source>
        <strain evidence="1">A484AB</strain>
    </source>
</reference>
<dbReference type="PANTHER" id="PTHR33776">
    <property type="entry name" value="ENDO/EXONUCLEASE/PHOSPHATASE DOMAIN-CONTAINING PROTEIN"/>
    <property type="match status" value="1"/>
</dbReference>
<sequence length="397" mass="45793">MQALEMIVFSVKKPNSKDFLISAWYRPPNCSLEHFNDFEDFLDKAEQEFDDLYVMGDVNANMLNILDVPRGHLCDIFQTYQLSQLIDEPTRTTSESSTLIDIFITNNKETIVHSGVYPLSISDHCLIYAVRKIGISKNKPKFITTRSFKHFNEEKFKTDLSKVDWPVINMFDDVDKAWDNWKDKFISIVDNHAPLRTIRVRNKPVPWINNTIKFQLYQRDMLKKIAKRTGKPDDWTNYKKARNKTNSDMITAKRRYYQNKLNELKDDSKGQFGFRSLYSTVTALLDLTNQWYYNIDRGHTMGKGGKFVVAGVGRRNLHEILTFPGSAKNNLPLTISQTNVWDRSLTQDEIIGMSRQESCGGGAGNVLDWEDFGKQLNLKIFTKNDQSQCATASGSNF</sequence>
<name>A0A7D9DQU1_PARCT</name>
<dbReference type="InterPro" id="IPR005135">
    <property type="entry name" value="Endo/exonuclease/phosphatase"/>
</dbReference>